<dbReference type="Gene3D" id="1.20.58.400">
    <property type="entry name" value="t-snare proteins"/>
    <property type="match status" value="1"/>
</dbReference>
<dbReference type="SUPFAM" id="SSF47661">
    <property type="entry name" value="t-snare proteins"/>
    <property type="match status" value="1"/>
</dbReference>
<dbReference type="AlphaFoldDB" id="A0A6P8E3F4"/>
<gene>
    <name evidence="12" type="primary">LOC116213602</name>
    <name evidence="11" type="synonym">LOC116190155</name>
</gene>
<proteinExistence type="inferred from homology"/>
<keyword evidence="5" id="KW-1133">Transmembrane helix</keyword>
<evidence type="ECO:0000256" key="3">
    <source>
        <dbReference type="ARBA" id="ARBA00022692"/>
    </source>
</evidence>
<evidence type="ECO:0000256" key="7">
    <source>
        <dbReference type="ARBA" id="ARBA00023136"/>
    </source>
</evidence>
<keyword evidence="10" id="KW-1185">Reference proteome</keyword>
<feature type="domain" description="Vesicle transport v-SNARE N-terminal" evidence="9">
    <location>
        <begin position="1"/>
        <end position="91"/>
    </location>
</feature>
<dbReference type="RefSeq" id="XP_031375672.1">
    <property type="nucleotide sequence ID" value="XM_031519812.1"/>
</dbReference>
<dbReference type="GeneID" id="116213602"/>
<dbReference type="FunFam" id="1.20.58.400:FF:000001">
    <property type="entry name" value="Vesicle transport through interaction with t-SNAREs homolog 1A"/>
    <property type="match status" value="1"/>
</dbReference>
<dbReference type="Pfam" id="PF05008">
    <property type="entry name" value="V-SNARE"/>
    <property type="match status" value="1"/>
</dbReference>
<dbReference type="InterPro" id="IPR010989">
    <property type="entry name" value="SNARE"/>
</dbReference>
<dbReference type="GO" id="GO:0006886">
    <property type="term" value="P:intracellular protein transport"/>
    <property type="evidence" value="ECO:0007669"/>
    <property type="project" value="InterPro"/>
</dbReference>
<keyword evidence="4" id="KW-0653">Protein transport</keyword>
<name>A0A6P8E3F4_PUNGR</name>
<keyword evidence="3" id="KW-0812">Transmembrane</keyword>
<evidence type="ECO:0000313" key="12">
    <source>
        <dbReference type="RefSeq" id="XP_031404477.1"/>
    </source>
</evidence>
<dbReference type="Proteomes" id="UP000515151">
    <property type="component" value="Chromosome 7"/>
</dbReference>
<reference evidence="11 12" key="2">
    <citation type="submission" date="2025-04" db="UniProtKB">
        <authorList>
            <consortium name="RefSeq"/>
        </authorList>
    </citation>
    <scope>IDENTIFICATION</scope>
    <source>
        <tissue evidence="11 12">Leaf</tissue>
    </source>
</reference>
<evidence type="ECO:0000259" key="9">
    <source>
        <dbReference type="Pfam" id="PF05008"/>
    </source>
</evidence>
<sequence>MSQVFEGYERLYCDLSADPSRKCAAARALRGEQKQQKVSEINGGIDEAEALVPKMDLEARTLQPSVKAALIAKLREYRRDLNNIKDMVKRISNPVAGDELF</sequence>
<evidence type="ECO:0000256" key="6">
    <source>
        <dbReference type="ARBA" id="ARBA00023054"/>
    </source>
</evidence>
<dbReference type="GO" id="GO:0012505">
    <property type="term" value="C:endomembrane system"/>
    <property type="evidence" value="ECO:0007669"/>
    <property type="project" value="UniProtKB-SubCell"/>
</dbReference>
<dbReference type="GO" id="GO:0016020">
    <property type="term" value="C:membrane"/>
    <property type="evidence" value="ECO:0007669"/>
    <property type="project" value="InterPro"/>
</dbReference>
<evidence type="ECO:0000256" key="1">
    <source>
        <dbReference type="ARBA" id="ARBA00006108"/>
    </source>
</evidence>
<evidence type="ECO:0000313" key="10">
    <source>
        <dbReference type="Proteomes" id="UP000515151"/>
    </source>
</evidence>
<reference evidence="10" key="1">
    <citation type="journal article" date="2020" name="Plant Biotechnol. J.">
        <title>The pomegranate (Punica granatum L.) draft genome dissects genetic divergence between soft- and hard-seeded cultivars.</title>
        <authorList>
            <person name="Luo X."/>
            <person name="Li H."/>
            <person name="Wu Z."/>
            <person name="Yao W."/>
            <person name="Zhao P."/>
            <person name="Cao D."/>
            <person name="Yu H."/>
            <person name="Li K."/>
            <person name="Poudel K."/>
            <person name="Zhao D."/>
            <person name="Zhang F."/>
            <person name="Xia X."/>
            <person name="Chen L."/>
            <person name="Wang Q."/>
            <person name="Jing D."/>
            <person name="Cao S."/>
        </authorList>
    </citation>
    <scope>NUCLEOTIDE SEQUENCE [LARGE SCALE GENOMIC DNA]</scope>
</reference>
<keyword evidence="2" id="KW-0813">Transport</keyword>
<accession>A0A6P8E3F4</accession>
<evidence type="ECO:0000256" key="8">
    <source>
        <dbReference type="ARBA" id="ARBA00046280"/>
    </source>
</evidence>
<comment type="subcellular location">
    <subcellularLocation>
        <location evidence="8">Endomembrane system</location>
        <topology evidence="8">Single-pass type IV membrane protein</topology>
    </subcellularLocation>
</comment>
<keyword evidence="6" id="KW-0175">Coiled coil</keyword>
<dbReference type="GO" id="GO:0016192">
    <property type="term" value="P:vesicle-mediated transport"/>
    <property type="evidence" value="ECO:0007669"/>
    <property type="project" value="InterPro"/>
</dbReference>
<evidence type="ECO:0000313" key="11">
    <source>
        <dbReference type="RefSeq" id="XP_031375672.1"/>
    </source>
</evidence>
<dbReference type="RefSeq" id="XP_031404477.1">
    <property type="nucleotide sequence ID" value="XM_031548617.1"/>
</dbReference>
<evidence type="ECO:0000256" key="5">
    <source>
        <dbReference type="ARBA" id="ARBA00022989"/>
    </source>
</evidence>
<comment type="similarity">
    <text evidence="1">Belongs to the VTI1 family.</text>
</comment>
<keyword evidence="7" id="KW-0472">Membrane</keyword>
<dbReference type="InterPro" id="IPR038407">
    <property type="entry name" value="v-SNARE_N_sf"/>
</dbReference>
<evidence type="ECO:0000256" key="2">
    <source>
        <dbReference type="ARBA" id="ARBA00022448"/>
    </source>
</evidence>
<dbReference type="InterPro" id="IPR007705">
    <property type="entry name" value="Vesicle_trsprt_v-SNARE_N"/>
</dbReference>
<protein>
    <submittedName>
        <fullName evidence="11 12">Vesicle transport v-SNARE 13-like</fullName>
    </submittedName>
</protein>
<organism evidence="10 12">
    <name type="scientific">Punica granatum</name>
    <name type="common">Pomegranate</name>
    <dbReference type="NCBI Taxonomy" id="22663"/>
    <lineage>
        <taxon>Eukaryota</taxon>
        <taxon>Viridiplantae</taxon>
        <taxon>Streptophyta</taxon>
        <taxon>Embryophyta</taxon>
        <taxon>Tracheophyta</taxon>
        <taxon>Spermatophyta</taxon>
        <taxon>Magnoliopsida</taxon>
        <taxon>eudicotyledons</taxon>
        <taxon>Gunneridae</taxon>
        <taxon>Pentapetalae</taxon>
        <taxon>rosids</taxon>
        <taxon>malvids</taxon>
        <taxon>Myrtales</taxon>
        <taxon>Lythraceae</taxon>
        <taxon>Punica</taxon>
    </lineage>
</organism>
<dbReference type="OrthoDB" id="430637at2759"/>
<evidence type="ECO:0000256" key="4">
    <source>
        <dbReference type="ARBA" id="ARBA00022927"/>
    </source>
</evidence>
<dbReference type="GO" id="GO:0005737">
    <property type="term" value="C:cytoplasm"/>
    <property type="evidence" value="ECO:0007669"/>
    <property type="project" value="UniProtKB-ARBA"/>
</dbReference>